<evidence type="ECO:0000256" key="3">
    <source>
        <dbReference type="SAM" id="SignalP"/>
    </source>
</evidence>
<accession>A0A0L6V8Q5</accession>
<dbReference type="Proteomes" id="UP000037035">
    <property type="component" value="Unassembled WGS sequence"/>
</dbReference>
<evidence type="ECO:0000256" key="1">
    <source>
        <dbReference type="SAM" id="MobiDB-lite"/>
    </source>
</evidence>
<dbReference type="VEuPathDB" id="FungiDB:VP01_2242g2"/>
<feature type="region of interest" description="Disordered" evidence="1">
    <location>
        <begin position="277"/>
        <end position="296"/>
    </location>
</feature>
<keyword evidence="2" id="KW-1133">Transmembrane helix</keyword>
<feature type="transmembrane region" description="Helical" evidence="2">
    <location>
        <begin position="67"/>
        <end position="88"/>
    </location>
</feature>
<reference evidence="4 5" key="1">
    <citation type="submission" date="2015-08" db="EMBL/GenBank/DDBJ databases">
        <title>Next Generation Sequencing and Analysis of the Genome of Puccinia sorghi L Schw, the Causal Agent of Maize Common Rust.</title>
        <authorList>
            <person name="Rochi L."/>
            <person name="Burguener G."/>
            <person name="Darino M."/>
            <person name="Turjanski A."/>
            <person name="Kreff E."/>
            <person name="Dieguez M.J."/>
            <person name="Sacco F."/>
        </authorList>
    </citation>
    <scope>NUCLEOTIDE SEQUENCE [LARGE SCALE GENOMIC DNA]</scope>
    <source>
        <strain evidence="4 5">RO10H11247</strain>
    </source>
</reference>
<feature type="chain" id="PRO_5005568171" evidence="3">
    <location>
        <begin position="25"/>
        <end position="359"/>
    </location>
</feature>
<proteinExistence type="predicted"/>
<evidence type="ECO:0000313" key="5">
    <source>
        <dbReference type="Proteomes" id="UP000037035"/>
    </source>
</evidence>
<dbReference type="AlphaFoldDB" id="A0A0L6V8Q5"/>
<name>A0A0L6V8Q5_9BASI</name>
<sequence>MFSCMVFFCIFFSLHLFIYLFFEAQSAVRSPQSAIGPLLWPVTAPQTREKKSDPIFCLQLIFHLYPTIHLCLSGPVLLTVTSFLFFFVSPFGFSSSATQAIISNLKHHPQPGKHSRHRLFTSTVLLVPRFIFPHTLKLILLSRYWLVCHSKSTHSPTRPILFLYPSLVYIRRLILLFPPPHLLQALPSYSPMIFFLFSFVCCILPDSSPVAGTALLLSHKWSPIWVPTELPTLKLVTQANNSIQPIANVPSPNPTINNIWVPSFAEFERRETPSAYSASASSTRISPPPNPNPNPTSYQRCLSCPYRRQPDSSSFTILLRGRPLFCLQLHCQQIYLLYLPSPCFHSSKLGAQVTFVMNL</sequence>
<keyword evidence="3" id="KW-0732">Signal</keyword>
<comment type="caution">
    <text evidence="4">The sequence shown here is derived from an EMBL/GenBank/DDBJ whole genome shotgun (WGS) entry which is preliminary data.</text>
</comment>
<protein>
    <submittedName>
        <fullName evidence="4">Putative signal peptide protein</fullName>
    </submittedName>
</protein>
<keyword evidence="2" id="KW-0472">Membrane</keyword>
<evidence type="ECO:0000313" key="4">
    <source>
        <dbReference type="EMBL" id="KNZ57094.1"/>
    </source>
</evidence>
<evidence type="ECO:0000256" key="2">
    <source>
        <dbReference type="SAM" id="Phobius"/>
    </source>
</evidence>
<keyword evidence="5" id="KW-1185">Reference proteome</keyword>
<organism evidence="4 5">
    <name type="scientific">Puccinia sorghi</name>
    <dbReference type="NCBI Taxonomy" id="27349"/>
    <lineage>
        <taxon>Eukaryota</taxon>
        <taxon>Fungi</taxon>
        <taxon>Dikarya</taxon>
        <taxon>Basidiomycota</taxon>
        <taxon>Pucciniomycotina</taxon>
        <taxon>Pucciniomycetes</taxon>
        <taxon>Pucciniales</taxon>
        <taxon>Pucciniaceae</taxon>
        <taxon>Puccinia</taxon>
    </lineage>
</organism>
<gene>
    <name evidence="4" type="ORF">VP01_2242g2</name>
</gene>
<keyword evidence="2" id="KW-0812">Transmembrane</keyword>
<dbReference type="EMBL" id="LAVV01007106">
    <property type="protein sequence ID" value="KNZ57094.1"/>
    <property type="molecule type" value="Genomic_DNA"/>
</dbReference>
<feature type="signal peptide" evidence="3">
    <location>
        <begin position="1"/>
        <end position="24"/>
    </location>
</feature>